<dbReference type="AlphaFoldDB" id="A0A7W9JCX0"/>
<evidence type="ECO:0000256" key="1">
    <source>
        <dbReference type="SAM" id="SignalP"/>
    </source>
</evidence>
<feature type="signal peptide" evidence="1">
    <location>
        <begin position="1"/>
        <end position="22"/>
    </location>
</feature>
<dbReference type="Proteomes" id="UP000549971">
    <property type="component" value="Unassembled WGS sequence"/>
</dbReference>
<proteinExistence type="predicted"/>
<keyword evidence="1" id="KW-0732">Signal</keyword>
<dbReference type="RefSeq" id="WP_184801192.1">
    <property type="nucleotide sequence ID" value="NZ_JACHMY010000001.1"/>
</dbReference>
<accession>A0A7W9JCX0</accession>
<evidence type="ECO:0000313" key="3">
    <source>
        <dbReference type="Proteomes" id="UP000549971"/>
    </source>
</evidence>
<dbReference type="EMBL" id="JACHMY010000001">
    <property type="protein sequence ID" value="MBB5839487.1"/>
    <property type="molecule type" value="Genomic_DNA"/>
</dbReference>
<protein>
    <submittedName>
        <fullName evidence="2">Uncharacterized protein</fullName>
    </submittedName>
</protein>
<evidence type="ECO:0000313" key="2">
    <source>
        <dbReference type="EMBL" id="MBB5839487.1"/>
    </source>
</evidence>
<reference evidence="2 3" key="1">
    <citation type="submission" date="2020-08" db="EMBL/GenBank/DDBJ databases">
        <title>Sequencing the genomes of 1000 actinobacteria strains.</title>
        <authorList>
            <person name="Klenk H.-P."/>
        </authorList>
    </citation>
    <scope>NUCLEOTIDE SEQUENCE [LARGE SCALE GENOMIC DNA]</scope>
    <source>
        <strain evidence="2 3">DSM 28967</strain>
    </source>
</reference>
<feature type="chain" id="PRO_5039028584" evidence="1">
    <location>
        <begin position="23"/>
        <end position="144"/>
    </location>
</feature>
<comment type="caution">
    <text evidence="2">The sequence shown here is derived from an EMBL/GenBank/DDBJ whole genome shotgun (WGS) entry which is preliminary data.</text>
</comment>
<organism evidence="2 3">
    <name type="scientific">Kribbella italica</name>
    <dbReference type="NCBI Taxonomy" id="1540520"/>
    <lineage>
        <taxon>Bacteria</taxon>
        <taxon>Bacillati</taxon>
        <taxon>Actinomycetota</taxon>
        <taxon>Actinomycetes</taxon>
        <taxon>Propionibacteriales</taxon>
        <taxon>Kribbellaceae</taxon>
        <taxon>Kribbella</taxon>
    </lineage>
</organism>
<keyword evidence="3" id="KW-1185">Reference proteome</keyword>
<sequence length="144" mass="15626">MKKLTHAVLAALSFVMVLSVGLVTTTERSEAVTYLVQGKDYWFTDSIGALQTFTGTGGVIKVSYYASCTYDVAAGGFWDARLQKQTSNGGWKVVDNTANVSCTKSKKVGTLSFGTVARGTYRLQFKKINRSGRVTIHSFGAYRG</sequence>
<name>A0A7W9JCX0_9ACTN</name>
<gene>
    <name evidence="2" type="ORF">HDA39_006221</name>
</gene>